<proteinExistence type="inferred from homology"/>
<keyword evidence="2 4" id="KW-0489">Methyltransferase</keyword>
<dbReference type="EMBL" id="LNJC01000001">
    <property type="protein sequence ID" value="KYC51361.1"/>
    <property type="molecule type" value="Genomic_DNA"/>
</dbReference>
<dbReference type="GO" id="GO:0015667">
    <property type="term" value="F:site-specific DNA-methyltransferase (cytosine-N4-specific) activity"/>
    <property type="evidence" value="ECO:0007669"/>
    <property type="project" value="UniProtKB-EC"/>
</dbReference>
<evidence type="ECO:0000313" key="7">
    <source>
        <dbReference type="EMBL" id="KYC48713.1"/>
    </source>
</evidence>
<dbReference type="PRINTS" id="PR00508">
    <property type="entry name" value="S21N4MTFRASE"/>
</dbReference>
<accession>A0A150IUR4</accession>
<evidence type="ECO:0000256" key="3">
    <source>
        <dbReference type="ARBA" id="ARBA00022679"/>
    </source>
</evidence>
<sequence length="260" mass="30035">MKTKHEIIHGDALEKLKKIPDESIDLVFADPPYGLAKKRGLGWKYSKHITLEEDWDIFTKDEFLRFNLEWIQECVRVLKHGGSLWICGSFHNIYQLGFIIQHMTDLKINNSIVWFKPNAQPNITCRMFTESTEHLIWATKNGKGEKWTFNYEETKNLIEDSINPLGKQTRNVWSIPLTPKSEKWAGAHPTQKPEELLRRIILACTKEGDTVLDPFVGSGTTSVVAKKMGRNSIGIEKEEKYIEIIQKRLNPPQKTLNCDE</sequence>
<evidence type="ECO:0000256" key="2">
    <source>
        <dbReference type="ARBA" id="ARBA00022603"/>
    </source>
</evidence>
<evidence type="ECO:0000259" key="5">
    <source>
        <dbReference type="Pfam" id="PF01555"/>
    </source>
</evidence>
<keyword evidence="4" id="KW-0680">Restriction system</keyword>
<dbReference type="InterPro" id="IPR002052">
    <property type="entry name" value="DNA_methylase_N6_adenine_CS"/>
</dbReference>
<dbReference type="AlphaFoldDB" id="A0A150J2B4"/>
<dbReference type="InterPro" id="IPR002941">
    <property type="entry name" value="DNA_methylase_N4/N6"/>
</dbReference>
<evidence type="ECO:0000313" key="6">
    <source>
        <dbReference type="EMBL" id="KYC44828.1"/>
    </source>
</evidence>
<dbReference type="CDD" id="cd02440">
    <property type="entry name" value="AdoMet_MTases"/>
    <property type="match status" value="1"/>
</dbReference>
<dbReference type="EMBL" id="LNGE01000041">
    <property type="protein sequence ID" value="KYC44828.1"/>
    <property type="molecule type" value="Genomic_DNA"/>
</dbReference>
<dbReference type="InterPro" id="IPR029063">
    <property type="entry name" value="SAM-dependent_MTases_sf"/>
</dbReference>
<dbReference type="Proteomes" id="UP000092401">
    <property type="component" value="Unassembled WGS sequence"/>
</dbReference>
<dbReference type="EC" id="2.1.1.113" evidence="4"/>
<evidence type="ECO:0000313" key="9">
    <source>
        <dbReference type="Proteomes" id="UP000091929"/>
    </source>
</evidence>
<dbReference type="SUPFAM" id="SSF53335">
    <property type="entry name" value="S-adenosyl-L-methionine-dependent methyltransferases"/>
    <property type="match status" value="1"/>
</dbReference>
<name>A0A150J2B4_9EURY</name>
<comment type="caution">
    <text evidence="8">The sequence shown here is derived from an EMBL/GenBank/DDBJ whole genome shotgun (WGS) entry which is preliminary data.</text>
</comment>
<dbReference type="GO" id="GO:0009007">
    <property type="term" value="F:site-specific DNA-methyltransferase (adenine-specific) activity"/>
    <property type="evidence" value="ECO:0007669"/>
    <property type="project" value="TreeGrafter"/>
</dbReference>
<gene>
    <name evidence="8" type="primary">mjaVM</name>
    <name evidence="6" type="synonym">mjaVM_1</name>
    <name evidence="6" type="ORF">APG10_01411</name>
    <name evidence="7" type="ORF">APG11_00023</name>
    <name evidence="8" type="ORF">APG12_00022</name>
</gene>
<comment type="catalytic activity">
    <reaction evidence="4">
        <text>a 2'-deoxycytidine in DNA + S-adenosyl-L-methionine = an N(4)-methyl-2'-deoxycytidine in DNA + S-adenosyl-L-homocysteine + H(+)</text>
        <dbReference type="Rhea" id="RHEA:16857"/>
        <dbReference type="Rhea" id="RHEA-COMP:11369"/>
        <dbReference type="Rhea" id="RHEA-COMP:13674"/>
        <dbReference type="ChEBI" id="CHEBI:15378"/>
        <dbReference type="ChEBI" id="CHEBI:57856"/>
        <dbReference type="ChEBI" id="CHEBI:59789"/>
        <dbReference type="ChEBI" id="CHEBI:85452"/>
        <dbReference type="ChEBI" id="CHEBI:137933"/>
        <dbReference type="EC" id="2.1.1.113"/>
    </reaction>
</comment>
<dbReference type="GO" id="GO:0009307">
    <property type="term" value="P:DNA restriction-modification system"/>
    <property type="evidence" value="ECO:0007669"/>
    <property type="project" value="UniProtKB-KW"/>
</dbReference>
<dbReference type="GO" id="GO:0008170">
    <property type="term" value="F:N-methyltransferase activity"/>
    <property type="evidence" value="ECO:0007669"/>
    <property type="project" value="InterPro"/>
</dbReference>
<accession>A0A150IIY0</accession>
<evidence type="ECO:0000256" key="1">
    <source>
        <dbReference type="ARBA" id="ARBA00006594"/>
    </source>
</evidence>
<dbReference type="Proteomes" id="UP000091929">
    <property type="component" value="Unassembled WGS sequence"/>
</dbReference>
<feature type="domain" description="DNA methylase N-4/N-6" evidence="5">
    <location>
        <begin position="24"/>
        <end position="247"/>
    </location>
</feature>
<dbReference type="GO" id="GO:0003677">
    <property type="term" value="F:DNA binding"/>
    <property type="evidence" value="ECO:0007669"/>
    <property type="project" value="InterPro"/>
</dbReference>
<keyword evidence="4" id="KW-0949">S-adenosyl-L-methionine</keyword>
<dbReference type="GO" id="GO:0005737">
    <property type="term" value="C:cytoplasm"/>
    <property type="evidence" value="ECO:0007669"/>
    <property type="project" value="TreeGrafter"/>
</dbReference>
<protein>
    <recommendedName>
        <fullName evidence="4">Type II methyltransferase</fullName>
        <ecNumber evidence="4">2.1.1.113</ecNumber>
    </recommendedName>
    <alternativeName>
        <fullName evidence="4">N-4 cytosine-specific methyltransferase</fullName>
    </alternativeName>
</protein>
<dbReference type="PANTHER" id="PTHR13370:SF3">
    <property type="entry name" value="TRNA (GUANINE(10)-N2)-METHYLTRANSFERASE HOMOLOG"/>
    <property type="match status" value="1"/>
</dbReference>
<keyword evidence="3 8" id="KW-0808">Transferase</keyword>
<dbReference type="PROSITE" id="PS00092">
    <property type="entry name" value="N6_MTASE"/>
    <property type="match status" value="1"/>
</dbReference>
<evidence type="ECO:0000313" key="10">
    <source>
        <dbReference type="Proteomes" id="UP000092401"/>
    </source>
</evidence>
<dbReference type="GO" id="GO:0032259">
    <property type="term" value="P:methylation"/>
    <property type="evidence" value="ECO:0007669"/>
    <property type="project" value="UniProtKB-KW"/>
</dbReference>
<organism evidence="8 11">
    <name type="scientific">Candidatus Methanofastidiosum methylothiophilum</name>
    <dbReference type="NCBI Taxonomy" id="1705564"/>
    <lineage>
        <taxon>Archaea</taxon>
        <taxon>Methanobacteriati</taxon>
        <taxon>Methanobacteriota</taxon>
        <taxon>Stenosarchaea group</taxon>
        <taxon>Candidatus Methanofastidiosia</taxon>
        <taxon>Candidatus Methanofastidiosales</taxon>
        <taxon>Candidatus Methanofastidiosaceae</taxon>
        <taxon>Candidatus Methanofastidiosum</taxon>
    </lineage>
</organism>
<evidence type="ECO:0000313" key="8">
    <source>
        <dbReference type="EMBL" id="KYC51361.1"/>
    </source>
</evidence>
<dbReference type="Proteomes" id="UP000092403">
    <property type="component" value="Unassembled WGS sequence"/>
</dbReference>
<comment type="similarity">
    <text evidence="1 4">Belongs to the N(4)/N(6)-methyltransferase family.</text>
</comment>
<evidence type="ECO:0000313" key="11">
    <source>
        <dbReference type="Proteomes" id="UP000092403"/>
    </source>
</evidence>
<reference evidence="9 10" key="1">
    <citation type="journal article" date="2016" name="ISME J.">
        <title>Chasing the elusive Euryarchaeota class WSA2: genomes reveal a uniquely fastidious methyl-reducing methanogen.</title>
        <authorList>
            <person name="Nobu M.K."/>
            <person name="Narihiro T."/>
            <person name="Kuroda K."/>
            <person name="Mei R."/>
            <person name="Liu W.T."/>
        </authorList>
    </citation>
    <scope>NUCLEOTIDE SEQUENCE [LARGE SCALE GENOMIC DNA]</scope>
    <source>
        <strain evidence="6">B03fssc0709_Meth_Bin005</strain>
        <strain evidence="7">B15fssc0709_Meth_Bin003</strain>
        <strain evidence="8">BMIXfssc0709_Meth_Bin006</strain>
    </source>
</reference>
<dbReference type="EMBL" id="LNGF01000001">
    <property type="protein sequence ID" value="KYC48713.1"/>
    <property type="molecule type" value="Genomic_DNA"/>
</dbReference>
<dbReference type="Gene3D" id="3.40.50.150">
    <property type="entry name" value="Vaccinia Virus protein VP39"/>
    <property type="match status" value="1"/>
</dbReference>
<evidence type="ECO:0000256" key="4">
    <source>
        <dbReference type="RuleBase" id="RU362026"/>
    </source>
</evidence>
<dbReference type="PANTHER" id="PTHR13370">
    <property type="entry name" value="RNA METHYLASE-RELATED"/>
    <property type="match status" value="1"/>
</dbReference>
<dbReference type="Pfam" id="PF01555">
    <property type="entry name" value="N6_N4_Mtase"/>
    <property type="match status" value="1"/>
</dbReference>
<dbReference type="InterPro" id="IPR001091">
    <property type="entry name" value="RM_Methyltransferase"/>
</dbReference>
<accession>A0A150J2B4</accession>